<protein>
    <submittedName>
        <fullName evidence="1">Uncharacterized protein</fullName>
    </submittedName>
</protein>
<keyword evidence="2" id="KW-1185">Reference proteome</keyword>
<reference evidence="1 2" key="1">
    <citation type="submission" date="2015-09" db="EMBL/GenBank/DDBJ databases">
        <authorList>
            <person name="Jackson K.R."/>
            <person name="Lunt B.L."/>
            <person name="Fisher J.N.B."/>
            <person name="Gardner A.V."/>
            <person name="Bailey M.E."/>
            <person name="Deus L.M."/>
            <person name="Earl A.S."/>
            <person name="Gibby P.D."/>
            <person name="Hartmann K.A."/>
            <person name="Liu J.E."/>
            <person name="Manci A.M."/>
            <person name="Nielsen D.A."/>
            <person name="Solomon M.B."/>
            <person name="Breakwell D.P."/>
            <person name="Burnett S.H."/>
            <person name="Grose J.H."/>
        </authorList>
    </citation>
    <scope>NUCLEOTIDE SEQUENCE [LARGE SCALE GENOMIC DNA]</scope>
    <source>
        <strain evidence="1 2">CECT 7799</strain>
    </source>
</reference>
<dbReference type="EMBL" id="CYPR01000127">
    <property type="protein sequence ID" value="CUH39289.1"/>
    <property type="molecule type" value="Genomic_DNA"/>
</dbReference>
<sequence length="32" mass="3453">MGLPTPFETKRKKAPIGAPGRIQYLNVAVLAD</sequence>
<evidence type="ECO:0000313" key="1">
    <source>
        <dbReference type="EMBL" id="CUH39289.1"/>
    </source>
</evidence>
<dbReference type="Proteomes" id="UP000049455">
    <property type="component" value="Unassembled WGS sequence"/>
</dbReference>
<proteinExistence type="predicted"/>
<dbReference type="AlphaFoldDB" id="A0A0M7BAS8"/>
<evidence type="ECO:0000313" key="2">
    <source>
        <dbReference type="Proteomes" id="UP000049455"/>
    </source>
</evidence>
<name>A0A0M7BAS8_9RHOB</name>
<gene>
    <name evidence="1" type="ORF">JSE7799_02013</name>
</gene>
<accession>A0A0M7BAS8</accession>
<organism evidence="1 2">
    <name type="scientific">Jannaschia seosinensis</name>
    <dbReference type="NCBI Taxonomy" id="313367"/>
    <lineage>
        <taxon>Bacteria</taxon>
        <taxon>Pseudomonadati</taxon>
        <taxon>Pseudomonadota</taxon>
        <taxon>Alphaproteobacteria</taxon>
        <taxon>Rhodobacterales</taxon>
        <taxon>Roseobacteraceae</taxon>
        <taxon>Jannaschia</taxon>
    </lineage>
</organism>